<protein>
    <submittedName>
        <fullName evidence="2">Uncharacterized protein</fullName>
    </submittedName>
</protein>
<dbReference type="AlphaFoldDB" id="A0A7W6J7U4"/>
<keyword evidence="3" id="KW-1185">Reference proteome</keyword>
<dbReference type="Proteomes" id="UP000528286">
    <property type="component" value="Unassembled WGS sequence"/>
</dbReference>
<name>A0A7W6J7U4_9HYPH</name>
<organism evidence="2 3">
    <name type="scientific">Gellertiella hungarica</name>
    <dbReference type="NCBI Taxonomy" id="1572859"/>
    <lineage>
        <taxon>Bacteria</taxon>
        <taxon>Pseudomonadati</taxon>
        <taxon>Pseudomonadota</taxon>
        <taxon>Alphaproteobacteria</taxon>
        <taxon>Hyphomicrobiales</taxon>
        <taxon>Rhizobiaceae</taxon>
        <taxon>Gellertiella</taxon>
    </lineage>
</organism>
<gene>
    <name evidence="2" type="ORF">GGR23_002685</name>
</gene>
<feature type="region of interest" description="Disordered" evidence="1">
    <location>
        <begin position="96"/>
        <end position="126"/>
    </location>
</feature>
<proteinExistence type="predicted"/>
<dbReference type="EMBL" id="JACIEZ010000005">
    <property type="protein sequence ID" value="MBB4065478.1"/>
    <property type="molecule type" value="Genomic_DNA"/>
</dbReference>
<comment type="caution">
    <text evidence="2">The sequence shown here is derived from an EMBL/GenBank/DDBJ whole genome shotgun (WGS) entry which is preliminary data.</text>
</comment>
<evidence type="ECO:0000256" key="1">
    <source>
        <dbReference type="SAM" id="MobiDB-lite"/>
    </source>
</evidence>
<evidence type="ECO:0000313" key="2">
    <source>
        <dbReference type="EMBL" id="MBB4065478.1"/>
    </source>
</evidence>
<sequence>MEEDPEWVEVLGRPPMAVTEHTDETVLAGEMAERLDALLRAHNGLEPNAEGWRQLALELALKHEPLFKIETPVDRDSVGGRPVGMGNFILRSRMKSEMRQAKTQSEAARTIERQSKGEISKKTALNSLSRKAPVADEIRRLPFEWKAERAIQMAARKLSRE</sequence>
<reference evidence="2 3" key="1">
    <citation type="submission" date="2020-08" db="EMBL/GenBank/DDBJ databases">
        <title>Genomic Encyclopedia of Type Strains, Phase IV (KMG-IV): sequencing the most valuable type-strain genomes for metagenomic binning, comparative biology and taxonomic classification.</title>
        <authorList>
            <person name="Goeker M."/>
        </authorList>
    </citation>
    <scope>NUCLEOTIDE SEQUENCE [LARGE SCALE GENOMIC DNA]</scope>
    <source>
        <strain evidence="2 3">DSM 29853</strain>
    </source>
</reference>
<accession>A0A7W6J7U4</accession>
<evidence type="ECO:0000313" key="3">
    <source>
        <dbReference type="Proteomes" id="UP000528286"/>
    </source>
</evidence>
<feature type="compositionally biased region" description="Basic and acidic residues" evidence="1">
    <location>
        <begin position="109"/>
        <end position="121"/>
    </location>
</feature>
<dbReference type="RefSeq" id="WP_183366779.1">
    <property type="nucleotide sequence ID" value="NZ_JACIEZ010000005.1"/>
</dbReference>